<dbReference type="RefSeq" id="YP_009165723.1">
    <property type="nucleotide sequence ID" value="NC_027923.1"/>
</dbReference>
<keyword evidence="2" id="KW-1185">Reference proteome</keyword>
<organism evidence="1 2">
    <name type="scientific">Perigonia lusca single nucleopolyhedrovirus</name>
    <dbReference type="NCBI Taxonomy" id="1675865"/>
    <lineage>
        <taxon>Viruses</taxon>
        <taxon>Viruses incertae sedis</taxon>
        <taxon>Naldaviricetes</taxon>
        <taxon>Lefavirales</taxon>
        <taxon>Baculoviridae</taxon>
        <taxon>Alphabaculovirus</taxon>
        <taxon>Alphabaculovirus peluscae</taxon>
        <taxon>Perigonia lusca nucleopolyhedrovirus</taxon>
    </lineage>
</organism>
<name>A0A0M3WNY3_9ABAC</name>
<protein>
    <submittedName>
        <fullName evidence="1">GP16</fullName>
    </submittedName>
</protein>
<dbReference type="EMBL" id="KM596836">
    <property type="protein sequence ID" value="AKN80607.1"/>
    <property type="molecule type" value="Genomic_DNA"/>
</dbReference>
<evidence type="ECO:0000313" key="2">
    <source>
        <dbReference type="Proteomes" id="UP000204667"/>
    </source>
</evidence>
<dbReference type="GeneID" id="26040108"/>
<dbReference type="KEGG" id="vg:26040108"/>
<reference evidence="1 2" key="1">
    <citation type="journal article" date="2016" name="Sci. Rep.">
        <title>Genome sequence of Perigonia lusca single nucleopolyhedrovirus: insights into the evolution of a nucleotide metabolism enzyme in the family Baculoviridae.</title>
        <authorList>
            <person name="Ardisson-Araujo D.M."/>
            <person name="Lima R.N."/>
            <person name="Melo F.L."/>
            <person name="Clem R.J."/>
            <person name="Huang N."/>
            <person name="Bao S.N."/>
            <person name="Sosa-Gomez D.R."/>
            <person name="Ribeiro B.M."/>
        </authorList>
    </citation>
    <scope>NUCLEOTIDE SEQUENCE [LARGE SCALE GENOMIC DNA]</scope>
</reference>
<sequence>MNYSAVALILLLAYMWQSGSLLHEIETVKRLLVLVYEMIEFKFNVIFDELTSIRNETIFYLDRLQNTTKQTLELVYNNGRNIDKINTKIDTLLAATVN</sequence>
<dbReference type="Proteomes" id="UP000204667">
    <property type="component" value="Segment"/>
</dbReference>
<evidence type="ECO:0000313" key="1">
    <source>
        <dbReference type="EMBL" id="AKN80607.1"/>
    </source>
</evidence>
<dbReference type="OrthoDB" id="24616at10239"/>
<proteinExistence type="predicted"/>
<accession>A0A0M3WNY3</accession>
<gene>
    <name evidence="1" type="primary">gp16</name>
</gene>